<dbReference type="PATRIC" id="fig|1365257.3.peg.4727"/>
<protein>
    <submittedName>
        <fullName evidence="1">Uncharacterized protein</fullName>
    </submittedName>
</protein>
<dbReference type="Proteomes" id="UP000076661">
    <property type="component" value="Unassembled WGS sequence"/>
</dbReference>
<proteinExistence type="predicted"/>
<dbReference type="AlphaFoldDB" id="A0A167JBF7"/>
<organism evidence="1 2">
    <name type="scientific">Pseudoalteromonas luteoviolacea S4060-1</name>
    <dbReference type="NCBI Taxonomy" id="1365257"/>
    <lineage>
        <taxon>Bacteria</taxon>
        <taxon>Pseudomonadati</taxon>
        <taxon>Pseudomonadota</taxon>
        <taxon>Gammaproteobacteria</taxon>
        <taxon>Alteromonadales</taxon>
        <taxon>Pseudoalteromonadaceae</taxon>
        <taxon>Pseudoalteromonas</taxon>
    </lineage>
</organism>
<dbReference type="RefSeq" id="WP_231101532.1">
    <property type="nucleotide sequence ID" value="NZ_AUXX01000047.1"/>
</dbReference>
<dbReference type="EMBL" id="AUXX01000047">
    <property type="protein sequence ID" value="KZN60863.1"/>
    <property type="molecule type" value="Genomic_DNA"/>
</dbReference>
<evidence type="ECO:0000313" key="1">
    <source>
        <dbReference type="EMBL" id="KZN60863.1"/>
    </source>
</evidence>
<reference evidence="1 2" key="1">
    <citation type="submission" date="2013-07" db="EMBL/GenBank/DDBJ databases">
        <title>Comparative Genomic and Metabolomic Analysis of Twelve Strains of Pseudoalteromonas luteoviolacea.</title>
        <authorList>
            <person name="Vynne N.G."/>
            <person name="Mansson M."/>
            <person name="Gram L."/>
        </authorList>
    </citation>
    <scope>NUCLEOTIDE SEQUENCE [LARGE SCALE GENOMIC DNA]</scope>
    <source>
        <strain evidence="1 2">S4060-1</strain>
    </source>
</reference>
<sequence>MIWWYSGMTDLNEEKVKLIQNLKSDMMSQYGPLIGGNALYKVLGYKSKDALRQAICRNTAPVKIFSIEKRRGKFALTQDVAVWLAMQKLQITPNVK</sequence>
<accession>A0A167JBF7</accession>
<gene>
    <name evidence="1" type="ORF">N478_26005</name>
</gene>
<comment type="caution">
    <text evidence="1">The sequence shown here is derived from an EMBL/GenBank/DDBJ whole genome shotgun (WGS) entry which is preliminary data.</text>
</comment>
<evidence type="ECO:0000313" key="2">
    <source>
        <dbReference type="Proteomes" id="UP000076661"/>
    </source>
</evidence>
<name>A0A167JBF7_9GAMM</name>